<feature type="domain" description="PEP-utilising enzyme mobile" evidence="2">
    <location>
        <begin position="450"/>
        <end position="519"/>
    </location>
</feature>
<protein>
    <recommendedName>
        <fullName evidence="2">PEP-utilising enzyme mobile domain-containing protein</fullName>
    </recommendedName>
</protein>
<dbReference type="PANTHER" id="PTHR43615">
    <property type="entry name" value="PHOSPHOENOLPYRUVATE SYNTHASE-RELATED"/>
    <property type="match status" value="1"/>
</dbReference>
<proteinExistence type="predicted"/>
<dbReference type="PANTHER" id="PTHR43615:SF1">
    <property type="entry name" value="PPDK_N DOMAIN-CONTAINING PROTEIN"/>
    <property type="match status" value="1"/>
</dbReference>
<feature type="compositionally biased region" description="Low complexity" evidence="1">
    <location>
        <begin position="273"/>
        <end position="301"/>
    </location>
</feature>
<dbReference type="Gene3D" id="3.50.30.10">
    <property type="entry name" value="Phosphohistidine domain"/>
    <property type="match status" value="1"/>
</dbReference>
<feature type="non-terminal residue" evidence="3">
    <location>
        <position position="1"/>
    </location>
</feature>
<evidence type="ECO:0000313" key="3">
    <source>
        <dbReference type="EMBL" id="QTR06448.1"/>
    </source>
</evidence>
<name>A0A8T8I7A0_9PSEU</name>
<dbReference type="InterPro" id="IPR036637">
    <property type="entry name" value="Phosphohistidine_dom_sf"/>
</dbReference>
<dbReference type="InterPro" id="IPR008279">
    <property type="entry name" value="PEP-util_enz_mobile_dom"/>
</dbReference>
<dbReference type="InterPro" id="IPR051549">
    <property type="entry name" value="PEP_Utilizing_Enz"/>
</dbReference>
<feature type="compositionally biased region" description="Basic residues" evidence="1">
    <location>
        <begin position="196"/>
        <end position="207"/>
    </location>
</feature>
<dbReference type="Proteomes" id="UP000671828">
    <property type="component" value="Chromosome"/>
</dbReference>
<feature type="compositionally biased region" description="Low complexity" evidence="1">
    <location>
        <begin position="14"/>
        <end position="30"/>
    </location>
</feature>
<evidence type="ECO:0000256" key="1">
    <source>
        <dbReference type="SAM" id="MobiDB-lite"/>
    </source>
</evidence>
<feature type="compositionally biased region" description="Low complexity" evidence="1">
    <location>
        <begin position="312"/>
        <end position="329"/>
    </location>
</feature>
<feature type="compositionally biased region" description="Basic residues" evidence="1">
    <location>
        <begin position="31"/>
        <end position="47"/>
    </location>
</feature>
<dbReference type="Pfam" id="PF00391">
    <property type="entry name" value="PEP-utilizers"/>
    <property type="match status" value="1"/>
</dbReference>
<feature type="compositionally biased region" description="Basic residues" evidence="1">
    <location>
        <begin position="302"/>
        <end position="311"/>
    </location>
</feature>
<feature type="region of interest" description="Disordered" evidence="1">
    <location>
        <begin position="1"/>
        <end position="157"/>
    </location>
</feature>
<feature type="compositionally biased region" description="Basic residues" evidence="1">
    <location>
        <begin position="124"/>
        <end position="145"/>
    </location>
</feature>
<sequence length="532" mass="54885">PGGQPPGPVPVDPVQPRAVDVPGAGAAPGVRRLRHVLRGHRHPRVRRVGVPAPAAARRQADPGPAHLGDADRLPRAAEAAPPGPQQRPSGRLRPGGQAAGPLARRVARRPAAADRRAARGRADRAHRRRTGRPRRRHGGAHRRGHQAAPQPARRDRGLAGRAVRHLRATARLAGQQGLRAAVGPVADVDRAGAGTRRPRRGAGRRRLRDGVRGVPARVRLPEPEPRGGQAQPGGAAAPAGRPGRPAGGDGLRTGVHRRGADRAARADAGGGAFPAARPEGPGPVRQGLRAGRPRVPAARGQRAPHHPRTAGRRAAGGARTGPAAGRAGAVRGSATSSLFVDPALACAALTGREKRQAEVLRAKGERAWVLAHPGPPVLGGEPPPRVDAAPWHTRTVTNAFLWANSRQFGDPTGGGDGDGDTLTGVAASRGTYTGPARIVLDEKDFGRLLPGDVLVCSVTSPVWSVLFPVIGALVTDKGGLLSHPAIIAREHGIPAVVSTGQGTELLKDGQIVTVDGAAGAVHLGSTRTPVER</sequence>
<feature type="region of interest" description="Disordered" evidence="1">
    <location>
        <begin position="189"/>
        <end position="329"/>
    </location>
</feature>
<evidence type="ECO:0000259" key="2">
    <source>
        <dbReference type="Pfam" id="PF00391"/>
    </source>
</evidence>
<dbReference type="AlphaFoldDB" id="A0A8T8I7A0"/>
<reference evidence="3" key="1">
    <citation type="submission" date="2021-04" db="EMBL/GenBank/DDBJ databases">
        <title>Saccharothrix algeriensis WGS.</title>
        <authorList>
            <person name="Stuskova K."/>
            <person name="Hakalova E."/>
            <person name="Tebbal A.B."/>
            <person name="Eichmeier A."/>
        </authorList>
    </citation>
    <scope>NUCLEOTIDE SEQUENCE</scope>
    <source>
        <strain evidence="3">NRRL B-24137</strain>
    </source>
</reference>
<gene>
    <name evidence="3" type="ORF">J7S33_27890</name>
</gene>
<feature type="compositionally biased region" description="Pro residues" evidence="1">
    <location>
        <begin position="1"/>
        <end position="13"/>
    </location>
</feature>
<feature type="compositionally biased region" description="Basic and acidic residues" evidence="1">
    <location>
        <begin position="111"/>
        <end position="123"/>
    </location>
</feature>
<dbReference type="EMBL" id="CP072788">
    <property type="protein sequence ID" value="QTR06448.1"/>
    <property type="molecule type" value="Genomic_DNA"/>
</dbReference>
<feature type="compositionally biased region" description="Low complexity" evidence="1">
    <location>
        <begin position="48"/>
        <end position="57"/>
    </location>
</feature>
<dbReference type="SUPFAM" id="SSF52009">
    <property type="entry name" value="Phosphohistidine domain"/>
    <property type="match status" value="1"/>
</dbReference>
<feature type="compositionally biased region" description="Low complexity" evidence="1">
    <location>
        <begin position="226"/>
        <end position="244"/>
    </location>
</feature>
<evidence type="ECO:0000313" key="4">
    <source>
        <dbReference type="Proteomes" id="UP000671828"/>
    </source>
</evidence>
<dbReference type="GO" id="GO:0016772">
    <property type="term" value="F:transferase activity, transferring phosphorus-containing groups"/>
    <property type="evidence" value="ECO:0007669"/>
    <property type="project" value="InterPro"/>
</dbReference>
<accession>A0A8T8I7A0</accession>
<organism evidence="3 4">
    <name type="scientific">Saccharothrix algeriensis</name>
    <dbReference type="NCBI Taxonomy" id="173560"/>
    <lineage>
        <taxon>Bacteria</taxon>
        <taxon>Bacillati</taxon>
        <taxon>Actinomycetota</taxon>
        <taxon>Actinomycetes</taxon>
        <taxon>Pseudonocardiales</taxon>
        <taxon>Pseudonocardiaceae</taxon>
        <taxon>Saccharothrix</taxon>
    </lineage>
</organism>